<reference evidence="2 3" key="1">
    <citation type="journal article" date="2019" name="Int. J. Syst. Evol. Microbiol.">
        <title>The Global Catalogue of Microorganisms (GCM) 10K type strain sequencing project: providing services to taxonomists for standard genome sequencing and annotation.</title>
        <authorList>
            <consortium name="The Broad Institute Genomics Platform"/>
            <consortium name="The Broad Institute Genome Sequencing Center for Infectious Disease"/>
            <person name="Wu L."/>
            <person name="Ma J."/>
        </authorList>
    </citation>
    <scope>NUCLEOTIDE SEQUENCE [LARGE SCALE GENOMIC DNA]</scope>
    <source>
        <strain evidence="2 3">JCM 1405</strain>
    </source>
</reference>
<feature type="coiled-coil region" evidence="1">
    <location>
        <begin position="241"/>
        <end position="271"/>
    </location>
</feature>
<keyword evidence="1" id="KW-0175">Coiled coil</keyword>
<dbReference type="InterPro" id="IPR011990">
    <property type="entry name" value="TPR-like_helical_dom_sf"/>
</dbReference>
<name>A0ABN1J4W3_9CLOT</name>
<organism evidence="2 3">
    <name type="scientific">Clostridium malenominatum</name>
    <dbReference type="NCBI Taxonomy" id="1539"/>
    <lineage>
        <taxon>Bacteria</taxon>
        <taxon>Bacillati</taxon>
        <taxon>Bacillota</taxon>
        <taxon>Clostridia</taxon>
        <taxon>Eubacteriales</taxon>
        <taxon>Clostridiaceae</taxon>
        <taxon>Clostridium</taxon>
    </lineage>
</organism>
<dbReference type="RefSeq" id="WP_343770400.1">
    <property type="nucleotide sequence ID" value="NZ_BAAACF010000003.1"/>
</dbReference>
<evidence type="ECO:0000313" key="2">
    <source>
        <dbReference type="EMBL" id="GAA0728116.1"/>
    </source>
</evidence>
<dbReference type="Pfam" id="PF09986">
    <property type="entry name" value="DUF2225"/>
    <property type="match status" value="1"/>
</dbReference>
<evidence type="ECO:0000313" key="3">
    <source>
        <dbReference type="Proteomes" id="UP001500339"/>
    </source>
</evidence>
<dbReference type="Proteomes" id="UP001500339">
    <property type="component" value="Unassembled WGS sequence"/>
</dbReference>
<accession>A0ABN1J4W3</accession>
<gene>
    <name evidence="2" type="ORF">GCM10008905_26550</name>
</gene>
<proteinExistence type="predicted"/>
<dbReference type="SUPFAM" id="SSF48452">
    <property type="entry name" value="TPR-like"/>
    <property type="match status" value="1"/>
</dbReference>
<keyword evidence="3" id="KW-1185">Reference proteome</keyword>
<comment type="caution">
    <text evidence="2">The sequence shown here is derived from an EMBL/GenBank/DDBJ whole genome shotgun (WGS) entry which is preliminary data.</text>
</comment>
<dbReference type="InterPro" id="IPR018708">
    <property type="entry name" value="DUF2225"/>
</dbReference>
<evidence type="ECO:0000256" key="1">
    <source>
        <dbReference type="SAM" id="Coils"/>
    </source>
</evidence>
<dbReference type="Gene3D" id="1.25.40.10">
    <property type="entry name" value="Tetratricopeptide repeat domain"/>
    <property type="match status" value="1"/>
</dbReference>
<sequence>MDKNIFSGLDKFGFKDIEDIKIYSSDDEEKEEVKSSVHSPLYDKAIICPVCRNAFKTKAVKSSYYRIGKKDSDFLVRYLTINPYFYDVWLCNNCGYSALKVDFEKLREGEIEKVKKIIRPRWKSREYGSDYDENIAIERYKLALLNYAVIEAKASKKAITCLKIAWMYRLLEDGENELIFLKQALEGFNQAFFNEMFPIYGMDKFTVMYLIGELHRRVGEYENALLWYSQVITTPAVSPKLKELARDGKDLIKEYQQYHEKEHENENVEEDGVKGIFSKFFGK</sequence>
<protein>
    <submittedName>
        <fullName evidence="2">DUF2225 domain-containing protein</fullName>
    </submittedName>
</protein>
<dbReference type="EMBL" id="BAAACF010000003">
    <property type="protein sequence ID" value="GAA0728116.1"/>
    <property type="molecule type" value="Genomic_DNA"/>
</dbReference>